<organism evidence="2 4">
    <name type="scientific">Capnocytophaga catalasegens</name>
    <dbReference type="NCBI Taxonomy" id="1004260"/>
    <lineage>
        <taxon>Bacteria</taxon>
        <taxon>Pseudomonadati</taxon>
        <taxon>Bacteroidota</taxon>
        <taxon>Flavobacteriia</taxon>
        <taxon>Flavobacteriales</taxon>
        <taxon>Flavobacteriaceae</taxon>
        <taxon>Capnocytophaga</taxon>
    </lineage>
</organism>
<name>A0AAV5AUB4_9FLAO</name>
<dbReference type="Proteomes" id="UP001207736">
    <property type="component" value="Unassembled WGS sequence"/>
</dbReference>
<protein>
    <recommendedName>
        <fullName evidence="1">Thioredoxin domain-containing protein</fullName>
    </recommendedName>
</protein>
<dbReference type="Gene3D" id="3.40.30.10">
    <property type="entry name" value="Glutaredoxin"/>
    <property type="match status" value="1"/>
</dbReference>
<dbReference type="PANTHER" id="PTHR45663:SF11">
    <property type="entry name" value="GEO12009P1"/>
    <property type="match status" value="1"/>
</dbReference>
<dbReference type="GO" id="GO:0005829">
    <property type="term" value="C:cytosol"/>
    <property type="evidence" value="ECO:0007669"/>
    <property type="project" value="TreeGrafter"/>
</dbReference>
<dbReference type="GO" id="GO:0045454">
    <property type="term" value="P:cell redox homeostasis"/>
    <property type="evidence" value="ECO:0007669"/>
    <property type="project" value="TreeGrafter"/>
</dbReference>
<keyword evidence="5" id="KW-1185">Reference proteome</keyword>
<dbReference type="GO" id="GO:0015035">
    <property type="term" value="F:protein-disulfide reductase activity"/>
    <property type="evidence" value="ECO:0007669"/>
    <property type="project" value="TreeGrafter"/>
</dbReference>
<dbReference type="CDD" id="cd02947">
    <property type="entry name" value="TRX_family"/>
    <property type="match status" value="1"/>
</dbReference>
<evidence type="ECO:0000313" key="2">
    <source>
        <dbReference type="EMBL" id="GJM50892.1"/>
    </source>
</evidence>
<proteinExistence type="predicted"/>
<sequence>MPVFGEIINTKIPVLITFCADWHYLSEQINVILREVSIVMGDDAKIIKMDVDKNRELTKAFQINGLPTFILYYLGDVVWREEGVDSADILIEKIQKYTKKE</sequence>
<evidence type="ECO:0000259" key="1">
    <source>
        <dbReference type="Pfam" id="PF00085"/>
    </source>
</evidence>
<dbReference type="AlphaFoldDB" id="A0AAV5AUB4"/>
<comment type="caution">
    <text evidence="2">The sequence shown here is derived from an EMBL/GenBank/DDBJ whole genome shotgun (WGS) entry which is preliminary data.</text>
</comment>
<reference evidence="2 5" key="1">
    <citation type="submission" date="2021-11" db="EMBL/GenBank/DDBJ databases">
        <title>Draft genome sequence of Capnocytophaga sp. strain KC07075 isolated from cat oral cavity.</title>
        <authorList>
            <person name="Suzuki M."/>
            <person name="Imaoka K."/>
            <person name="Kimura M."/>
            <person name="Morikawa S."/>
            <person name="Maeda K."/>
        </authorList>
    </citation>
    <scope>NUCLEOTIDE SEQUENCE</scope>
    <source>
        <strain evidence="2">KC07075</strain>
        <strain evidence="3 5">KC07079</strain>
    </source>
</reference>
<dbReference type="EMBL" id="BQKA01000034">
    <property type="protein sequence ID" value="GJM50892.1"/>
    <property type="molecule type" value="Genomic_DNA"/>
</dbReference>
<gene>
    <name evidence="2" type="ORF">RCZ15_18650</name>
    <name evidence="3" type="ORF">RCZ16_20520</name>
</gene>
<dbReference type="EMBL" id="BQKB01000049">
    <property type="protein sequence ID" value="GJM53736.1"/>
    <property type="molecule type" value="Genomic_DNA"/>
</dbReference>
<evidence type="ECO:0000313" key="5">
    <source>
        <dbReference type="Proteomes" id="UP001208692"/>
    </source>
</evidence>
<dbReference type="RefSeq" id="WP_264847250.1">
    <property type="nucleotide sequence ID" value="NZ_BPMA01000044.1"/>
</dbReference>
<dbReference type="Proteomes" id="UP001208692">
    <property type="component" value="Unassembled WGS sequence"/>
</dbReference>
<feature type="domain" description="Thioredoxin" evidence="1">
    <location>
        <begin position="4"/>
        <end position="95"/>
    </location>
</feature>
<evidence type="ECO:0000313" key="4">
    <source>
        <dbReference type="Proteomes" id="UP001207736"/>
    </source>
</evidence>
<accession>A0AAV5AUB4</accession>
<dbReference type="SUPFAM" id="SSF52833">
    <property type="entry name" value="Thioredoxin-like"/>
    <property type="match status" value="1"/>
</dbReference>
<dbReference type="InterPro" id="IPR013766">
    <property type="entry name" value="Thioredoxin_domain"/>
</dbReference>
<evidence type="ECO:0000313" key="3">
    <source>
        <dbReference type="EMBL" id="GJM53736.1"/>
    </source>
</evidence>
<dbReference type="Pfam" id="PF00085">
    <property type="entry name" value="Thioredoxin"/>
    <property type="match status" value="1"/>
</dbReference>
<dbReference type="PANTHER" id="PTHR45663">
    <property type="entry name" value="GEO12009P1"/>
    <property type="match status" value="1"/>
</dbReference>
<dbReference type="InterPro" id="IPR036249">
    <property type="entry name" value="Thioredoxin-like_sf"/>
</dbReference>